<evidence type="ECO:0000313" key="2">
    <source>
        <dbReference type="Proteomes" id="UP000193240"/>
    </source>
</evidence>
<dbReference type="AlphaFoldDB" id="A0A1Y2LN35"/>
<dbReference type="Proteomes" id="UP000193240">
    <property type="component" value="Unassembled WGS sequence"/>
</dbReference>
<name>A0A1Y2LN35_EPING</name>
<evidence type="ECO:0000313" key="1">
    <source>
        <dbReference type="EMBL" id="OSS45019.1"/>
    </source>
</evidence>
<proteinExistence type="predicted"/>
<reference evidence="1 2" key="1">
    <citation type="journal article" date="2017" name="Genome Announc.">
        <title>Genome sequence of the saprophytic ascomycete Epicoccum nigrum ICMP 19927 strain isolated from New Zealand.</title>
        <authorList>
            <person name="Fokin M."/>
            <person name="Fleetwood D."/>
            <person name="Weir B.S."/>
            <person name="Villas-Boas S.G."/>
        </authorList>
    </citation>
    <scope>NUCLEOTIDE SEQUENCE [LARGE SCALE GENOMIC DNA]</scope>
    <source>
        <strain evidence="1 2">ICMP 19927</strain>
    </source>
</reference>
<protein>
    <submittedName>
        <fullName evidence="1">Uncharacterized protein</fullName>
    </submittedName>
</protein>
<dbReference type="InParanoid" id="A0A1Y2LN35"/>
<dbReference type="OMA" id="FLMMKSR"/>
<keyword evidence="2" id="KW-1185">Reference proteome</keyword>
<organism evidence="1 2">
    <name type="scientific">Epicoccum nigrum</name>
    <name type="common">Soil fungus</name>
    <name type="synonym">Epicoccum purpurascens</name>
    <dbReference type="NCBI Taxonomy" id="105696"/>
    <lineage>
        <taxon>Eukaryota</taxon>
        <taxon>Fungi</taxon>
        <taxon>Dikarya</taxon>
        <taxon>Ascomycota</taxon>
        <taxon>Pezizomycotina</taxon>
        <taxon>Dothideomycetes</taxon>
        <taxon>Pleosporomycetidae</taxon>
        <taxon>Pleosporales</taxon>
        <taxon>Pleosporineae</taxon>
        <taxon>Didymellaceae</taxon>
        <taxon>Epicoccum</taxon>
    </lineage>
</organism>
<dbReference type="EMBL" id="KZ107855">
    <property type="protein sequence ID" value="OSS45019.1"/>
    <property type="molecule type" value="Genomic_DNA"/>
</dbReference>
<gene>
    <name evidence="1" type="ORF">B5807_09134</name>
</gene>
<sequence>MPYSRILSSRTFTLLTAMSLGGGFLMMKSRALAEQQGEKAAGDYSVTVDRSGGGI</sequence>
<accession>A0A1Y2LN35</accession>